<feature type="compositionally biased region" description="Low complexity" evidence="14">
    <location>
        <begin position="379"/>
        <end position="390"/>
    </location>
</feature>
<dbReference type="PROSITE" id="PS00028">
    <property type="entry name" value="ZINC_FINGER_C2H2_1"/>
    <property type="match status" value="5"/>
</dbReference>
<keyword evidence="15" id="KW-0732">Signal</keyword>
<dbReference type="Gene3D" id="1.10.10.60">
    <property type="entry name" value="Homeodomain-like"/>
    <property type="match status" value="1"/>
</dbReference>
<feature type="region of interest" description="Disordered" evidence="14">
    <location>
        <begin position="487"/>
        <end position="520"/>
    </location>
</feature>
<dbReference type="GO" id="GO:0005634">
    <property type="term" value="C:nucleus"/>
    <property type="evidence" value="ECO:0007669"/>
    <property type="project" value="UniProtKB-SubCell"/>
</dbReference>
<feature type="domain" description="C2H2-type" evidence="17">
    <location>
        <begin position="995"/>
        <end position="1022"/>
    </location>
</feature>
<evidence type="ECO:0000259" key="17">
    <source>
        <dbReference type="PROSITE" id="PS50157"/>
    </source>
</evidence>
<keyword evidence="9 12" id="KW-0371">Homeobox</keyword>
<dbReference type="FunFam" id="3.30.160.60:FF:000072">
    <property type="entry name" value="zinc finger protein 143 isoform X1"/>
    <property type="match status" value="1"/>
</dbReference>
<evidence type="ECO:0000256" key="6">
    <source>
        <dbReference type="ARBA" id="ARBA00022771"/>
    </source>
</evidence>
<keyword evidence="10 12" id="KW-0539">Nucleus</keyword>
<dbReference type="GO" id="GO:0045595">
    <property type="term" value="P:regulation of cell differentiation"/>
    <property type="evidence" value="ECO:0007669"/>
    <property type="project" value="UniProtKB-ARBA"/>
</dbReference>
<reference evidence="18" key="1">
    <citation type="submission" date="2021-01" db="EMBL/GenBank/DDBJ databases">
        <authorList>
            <person name="Li R."/>
            <person name="Bekaert M."/>
        </authorList>
    </citation>
    <scope>NUCLEOTIDE SEQUENCE</scope>
    <source>
        <strain evidence="18">Farmed</strain>
    </source>
</reference>
<evidence type="ECO:0000256" key="11">
    <source>
        <dbReference type="PROSITE-ProRule" id="PRU00042"/>
    </source>
</evidence>
<dbReference type="InterPro" id="IPR036236">
    <property type="entry name" value="Znf_C2H2_sf"/>
</dbReference>
<gene>
    <name evidence="18" type="ORF">SPHA_65687</name>
</gene>
<dbReference type="PANTHER" id="PTHR24391">
    <property type="entry name" value="HISTONE H4 TRANSCRIPTION FACTOR-RELATED"/>
    <property type="match status" value="1"/>
</dbReference>
<feature type="domain" description="Homeobox" evidence="16">
    <location>
        <begin position="529"/>
        <end position="589"/>
    </location>
</feature>
<feature type="domain" description="C2H2-type" evidence="17">
    <location>
        <begin position="119"/>
        <end position="147"/>
    </location>
</feature>
<dbReference type="PROSITE" id="PS50071">
    <property type="entry name" value="HOMEOBOX_2"/>
    <property type="match status" value="1"/>
</dbReference>
<comment type="caution">
    <text evidence="18">The sequence shown here is derived from an EMBL/GenBank/DDBJ whole genome shotgun (WGS) entry which is preliminary data.</text>
</comment>
<dbReference type="InterPro" id="IPR001356">
    <property type="entry name" value="HD"/>
</dbReference>
<feature type="region of interest" description="Disordered" evidence="14">
    <location>
        <begin position="284"/>
        <end position="400"/>
    </location>
</feature>
<dbReference type="OrthoDB" id="7491548at2759"/>
<evidence type="ECO:0000313" key="18">
    <source>
        <dbReference type="EMBL" id="CAE1314693.1"/>
    </source>
</evidence>
<dbReference type="Proteomes" id="UP000597762">
    <property type="component" value="Unassembled WGS sequence"/>
</dbReference>
<evidence type="ECO:0000256" key="12">
    <source>
        <dbReference type="PROSITE-ProRule" id="PRU00108"/>
    </source>
</evidence>
<keyword evidence="7" id="KW-0862">Zinc</keyword>
<keyword evidence="8 12" id="KW-0238">DNA-binding</keyword>
<sequence length="1212" mass="136215">MPLFLSLSLSLSPSPTLTTNHSSATHLASQTTFFCLLKHLLPEHSCCRQRFSLTSTFVPPNNFGSNVSDYLLCSLPKLSLSLSLSFLPCPIPGGGGPVSDQDDDDTGDSLNNTDDELVLKCVHCSESFNRTSALRTHIKTMHSEKTLKFMCPKCEETFTLKSHLDNHMALHSATSQTCNVCKKTFANVYRLQRHMISHDESTDLRKFKCEQCGKAFKFKHHLKEHIRIHSGEKPFECSNCRKRFSHSGSYSSHMTSKKCWVMNVKGRRIDNNSNTDAMSVFPPVTKKRAQPAKSSFTKLLRHPPSTIHPESVTDRVPPVTNQTVAHSNSHKSVLGQKPPPPPPLPKSSKLSPDVNSNTQPLSMVMVKKSESPVLPVPQPTQQDQVTSPSPVTIKTEPLDPSEVSKDIVVVKSEDSKDCLLTSTPQEKNSDSPILPPSNSIDSKDVDLTCRFCASGFRSPVDLHQHERYLCKSNKDIVHRVANLEVASCNSPSSTTSSSDTIKRETPNGSIGNGTDEDDAEEIFKEENLDKKFRMRSLISDEQLQVLKKYYQINPRPRKHDLIKIGNEIGFPKRVVQVWFQNMRARDRKKGKSVPYFPSMARFKQQEESSTPTSTWKEPVKPANSAYIPNVPNFNNSVHVQSGIPKSSSPSFPAHSHSKVNGQFNAASENRDALFSHNSDSSNNSSQDQPLDLSLKREPPKAHSGHKPSNNNNSYSTHPLPAPVQNFDNQVLNLSCRLPAIKQEQLESSKSSPGSFQESALYKYMKQEGMIVNKPVQVSQSSPIPNQVPQSLKALAASSPYLPAGKPTAGAESDPKQKAGHSKENKPADDSSLSSDDSLDSVNGRSLVIDESKLHEKSDDECLSDEDDDDSDDDDDDEMSPRMTNGISDGGHNTSNASMGVMSGEEQETNPDGTKKPKRLRKKSWRQMEAEEIQLDLEDSITGDEDHSHRKKRRSWKSHRVDVEEGMYACDQCDKMFSKQSSLARHKYEHSGARPFTCDECPKAFKHKHHLTEHKRLHSGEKPFQCKKCAKRFSHSGSYSQHMNHRYKYCKPAKLLDEEEANNDDTRLLIYFHCHRYVVGIVHHFLRRSPLQPTAFFFSLFLSPKENLLLLFILYSFLIQQGHRFPGEALTYKHAHLFAFVSFFSLHFTPFQIISSTFNCNNILSSLHEFPPFLFFKNVPSHNIEEIPFNFLSSLLTVYFPSLLHLPNLVILQ</sequence>
<comment type="similarity">
    <text evidence="3">Belongs to the krueppel C2H2-type zinc-finger protein family.</text>
</comment>
<dbReference type="PANTHER" id="PTHR24391:SF27">
    <property type="entry name" value="ZINC FINGER PROTEIN 1"/>
    <property type="match status" value="1"/>
</dbReference>
<evidence type="ECO:0000256" key="8">
    <source>
        <dbReference type="ARBA" id="ARBA00023125"/>
    </source>
</evidence>
<dbReference type="SMART" id="SM00389">
    <property type="entry name" value="HOX"/>
    <property type="match status" value="1"/>
</dbReference>
<feature type="region of interest" description="Disordered" evidence="14">
    <location>
        <begin position="637"/>
        <end position="658"/>
    </location>
</feature>
<evidence type="ECO:0000256" key="1">
    <source>
        <dbReference type="ARBA" id="ARBA00003767"/>
    </source>
</evidence>
<feature type="region of interest" description="Disordered" evidence="14">
    <location>
        <begin position="799"/>
        <end position="925"/>
    </location>
</feature>
<evidence type="ECO:0000256" key="10">
    <source>
        <dbReference type="ARBA" id="ARBA00023242"/>
    </source>
</evidence>
<dbReference type="Gene3D" id="3.30.160.60">
    <property type="entry name" value="Classic Zinc Finger"/>
    <property type="match status" value="6"/>
</dbReference>
<dbReference type="SMART" id="SM00355">
    <property type="entry name" value="ZnF_C2H2"/>
    <property type="match status" value="9"/>
</dbReference>
<dbReference type="SUPFAM" id="SSF46689">
    <property type="entry name" value="Homeodomain-like"/>
    <property type="match status" value="1"/>
</dbReference>
<dbReference type="AlphaFoldDB" id="A0A812E3X7"/>
<proteinExistence type="inferred from homology"/>
<dbReference type="Pfam" id="PF00096">
    <property type="entry name" value="zf-C2H2"/>
    <property type="match status" value="6"/>
</dbReference>
<comment type="function">
    <text evidence="1">May be involved in transcriptional regulation.</text>
</comment>
<keyword evidence="19" id="KW-1185">Reference proteome</keyword>
<dbReference type="EMBL" id="CAHIKZ030004725">
    <property type="protein sequence ID" value="CAE1314693.1"/>
    <property type="molecule type" value="Genomic_DNA"/>
</dbReference>
<dbReference type="InterPro" id="IPR013087">
    <property type="entry name" value="Znf_C2H2_type"/>
</dbReference>
<feature type="compositionally biased region" description="Basic residues" evidence="14">
    <location>
        <begin position="915"/>
        <end position="924"/>
    </location>
</feature>
<dbReference type="InterPro" id="IPR009057">
    <property type="entry name" value="Homeodomain-like_sf"/>
</dbReference>
<feature type="region of interest" description="Disordered" evidence="14">
    <location>
        <begin position="418"/>
        <end position="440"/>
    </location>
</feature>
<evidence type="ECO:0000256" key="3">
    <source>
        <dbReference type="ARBA" id="ARBA00006991"/>
    </source>
</evidence>
<feature type="compositionally biased region" description="Low complexity" evidence="14">
    <location>
        <begin position="487"/>
        <end position="499"/>
    </location>
</feature>
<name>A0A812E3X7_ACAPH</name>
<feature type="compositionally biased region" description="Basic and acidic residues" evidence="14">
    <location>
        <begin position="812"/>
        <end position="828"/>
    </location>
</feature>
<dbReference type="Pfam" id="PF00046">
    <property type="entry name" value="Homeodomain"/>
    <property type="match status" value="1"/>
</dbReference>
<evidence type="ECO:0000256" key="13">
    <source>
        <dbReference type="RuleBase" id="RU000682"/>
    </source>
</evidence>
<dbReference type="InterPro" id="IPR051574">
    <property type="entry name" value="ZnF_E-box_Homeobox"/>
</dbReference>
<evidence type="ECO:0000256" key="14">
    <source>
        <dbReference type="SAM" id="MobiDB-lite"/>
    </source>
</evidence>
<evidence type="ECO:0000256" key="5">
    <source>
        <dbReference type="ARBA" id="ARBA00022737"/>
    </source>
</evidence>
<comment type="subcellular location">
    <subcellularLocation>
        <location evidence="2 12 13">Nucleus</location>
    </subcellularLocation>
</comment>
<feature type="compositionally biased region" description="Acidic residues" evidence="14">
    <location>
        <begin position="860"/>
        <end position="877"/>
    </location>
</feature>
<dbReference type="CDD" id="cd00086">
    <property type="entry name" value="homeodomain"/>
    <property type="match status" value="1"/>
</dbReference>
<dbReference type="GO" id="GO:0000978">
    <property type="term" value="F:RNA polymerase II cis-regulatory region sequence-specific DNA binding"/>
    <property type="evidence" value="ECO:0007669"/>
    <property type="project" value="TreeGrafter"/>
</dbReference>
<feature type="DNA-binding region" description="Homeobox" evidence="12">
    <location>
        <begin position="531"/>
        <end position="590"/>
    </location>
</feature>
<feature type="compositionally biased region" description="Polar residues" evidence="14">
    <location>
        <begin position="706"/>
        <end position="716"/>
    </location>
</feature>
<accession>A0A812E3X7</accession>
<dbReference type="GO" id="GO:0000981">
    <property type="term" value="F:DNA-binding transcription factor activity, RNA polymerase II-specific"/>
    <property type="evidence" value="ECO:0007669"/>
    <property type="project" value="TreeGrafter"/>
</dbReference>
<evidence type="ECO:0000259" key="16">
    <source>
        <dbReference type="PROSITE" id="PS50071"/>
    </source>
</evidence>
<dbReference type="GO" id="GO:0008270">
    <property type="term" value="F:zinc ion binding"/>
    <property type="evidence" value="ECO:0007669"/>
    <property type="project" value="UniProtKB-KW"/>
</dbReference>
<feature type="compositionally biased region" description="Basic and acidic residues" evidence="14">
    <location>
        <begin position="847"/>
        <end position="859"/>
    </location>
</feature>
<feature type="region of interest" description="Disordered" evidence="14">
    <location>
        <begin position="589"/>
        <end position="620"/>
    </location>
</feature>
<dbReference type="FunFam" id="3.30.160.60:FF:000013">
    <property type="entry name" value="Putative zinc finger E-box-binding homeobox 2"/>
    <property type="match status" value="2"/>
</dbReference>
<feature type="domain" description="C2H2-type" evidence="17">
    <location>
        <begin position="967"/>
        <end position="994"/>
    </location>
</feature>
<organism evidence="18 19">
    <name type="scientific">Acanthosepion pharaonis</name>
    <name type="common">Pharaoh cuttlefish</name>
    <name type="synonym">Sepia pharaonis</name>
    <dbReference type="NCBI Taxonomy" id="158019"/>
    <lineage>
        <taxon>Eukaryota</taxon>
        <taxon>Metazoa</taxon>
        <taxon>Spiralia</taxon>
        <taxon>Lophotrochozoa</taxon>
        <taxon>Mollusca</taxon>
        <taxon>Cephalopoda</taxon>
        <taxon>Coleoidea</taxon>
        <taxon>Decapodiformes</taxon>
        <taxon>Sepiida</taxon>
        <taxon>Sepiina</taxon>
        <taxon>Sepiidae</taxon>
        <taxon>Acanthosepion</taxon>
    </lineage>
</organism>
<keyword evidence="5" id="KW-0677">Repeat</keyword>
<feature type="domain" description="C2H2-type" evidence="17">
    <location>
        <begin position="149"/>
        <end position="176"/>
    </location>
</feature>
<keyword evidence="4" id="KW-0479">Metal-binding</keyword>
<feature type="compositionally biased region" description="Polar residues" evidence="14">
    <location>
        <begin position="319"/>
        <end position="331"/>
    </location>
</feature>
<dbReference type="FunFam" id="3.30.160.60:FF:000744">
    <property type="entry name" value="zinc finger E-box-binding homeobox 1"/>
    <property type="match status" value="1"/>
</dbReference>
<evidence type="ECO:0000256" key="15">
    <source>
        <dbReference type="SAM" id="SignalP"/>
    </source>
</evidence>
<feature type="compositionally biased region" description="Low complexity" evidence="14">
    <location>
        <begin position="677"/>
        <end position="688"/>
    </location>
</feature>
<feature type="chain" id="PRO_5032657098" evidence="15">
    <location>
        <begin position="19"/>
        <end position="1212"/>
    </location>
</feature>
<evidence type="ECO:0000256" key="9">
    <source>
        <dbReference type="ARBA" id="ARBA00023155"/>
    </source>
</evidence>
<feature type="compositionally biased region" description="Low complexity" evidence="14">
    <location>
        <begin position="644"/>
        <end position="654"/>
    </location>
</feature>
<evidence type="ECO:0000313" key="19">
    <source>
        <dbReference type="Proteomes" id="UP000597762"/>
    </source>
</evidence>
<feature type="domain" description="C2H2-type" evidence="17">
    <location>
        <begin position="176"/>
        <end position="203"/>
    </location>
</feature>
<keyword evidence="6 11" id="KW-0863">Zinc-finger</keyword>
<dbReference type="FunFam" id="3.30.160.60:FF:001602">
    <property type="entry name" value="Zinc finger protein 490"/>
    <property type="match status" value="1"/>
</dbReference>
<feature type="signal peptide" evidence="15">
    <location>
        <begin position="1"/>
        <end position="18"/>
    </location>
</feature>
<protein>
    <submittedName>
        <fullName evidence="18">ZEB2</fullName>
    </submittedName>
</protein>
<evidence type="ECO:0000256" key="4">
    <source>
        <dbReference type="ARBA" id="ARBA00022723"/>
    </source>
</evidence>
<dbReference type="SUPFAM" id="SSF57667">
    <property type="entry name" value="beta-beta-alpha zinc fingers"/>
    <property type="match status" value="5"/>
</dbReference>
<dbReference type="GO" id="GO:0000122">
    <property type="term" value="P:negative regulation of transcription by RNA polymerase II"/>
    <property type="evidence" value="ECO:0007669"/>
    <property type="project" value="UniProtKB-ARBA"/>
</dbReference>
<feature type="domain" description="C2H2-type" evidence="17">
    <location>
        <begin position="1023"/>
        <end position="1051"/>
    </location>
</feature>
<feature type="domain" description="C2H2-type" evidence="17">
    <location>
        <begin position="207"/>
        <end position="234"/>
    </location>
</feature>
<dbReference type="GO" id="GO:0007411">
    <property type="term" value="P:axon guidance"/>
    <property type="evidence" value="ECO:0007669"/>
    <property type="project" value="UniProtKB-ARBA"/>
</dbReference>
<feature type="compositionally biased region" description="Polar residues" evidence="14">
    <location>
        <begin position="881"/>
        <end position="897"/>
    </location>
</feature>
<dbReference type="PROSITE" id="PS50157">
    <property type="entry name" value="ZINC_FINGER_C2H2_2"/>
    <property type="match status" value="7"/>
</dbReference>
<feature type="region of interest" description="Disordered" evidence="14">
    <location>
        <begin position="673"/>
        <end position="723"/>
    </location>
</feature>
<evidence type="ECO:0000256" key="7">
    <source>
        <dbReference type="ARBA" id="ARBA00022833"/>
    </source>
</evidence>
<evidence type="ECO:0000256" key="2">
    <source>
        <dbReference type="ARBA" id="ARBA00004123"/>
    </source>
</evidence>